<proteinExistence type="inferred from homology"/>
<dbReference type="RefSeq" id="WP_006874786.1">
    <property type="nucleotide sequence ID" value="NZ_CABIWA010000003.1"/>
</dbReference>
<dbReference type="PROSITE" id="PS00150">
    <property type="entry name" value="ACYLPHOSPHATASE_1"/>
    <property type="match status" value="1"/>
</dbReference>
<dbReference type="InterPro" id="IPR001792">
    <property type="entry name" value="Acylphosphatase-like_dom"/>
</dbReference>
<comment type="similarity">
    <text evidence="1 7">Belongs to the acylphosphatase family.</text>
</comment>
<reference evidence="10 12" key="2">
    <citation type="submission" date="2018-08" db="EMBL/GenBank/DDBJ databases">
        <title>A genome reference for cultivated species of the human gut microbiota.</title>
        <authorList>
            <person name="Zou Y."/>
            <person name="Xue W."/>
            <person name="Luo G."/>
        </authorList>
    </citation>
    <scope>NUCLEOTIDE SEQUENCE [LARGE SCALE GENOMIC DNA]</scope>
    <source>
        <strain evidence="10 12">TF05-12AC</strain>
    </source>
</reference>
<comment type="catalytic activity">
    <reaction evidence="4 5 6">
        <text>an acyl phosphate + H2O = a carboxylate + phosphate + H(+)</text>
        <dbReference type="Rhea" id="RHEA:14965"/>
        <dbReference type="ChEBI" id="CHEBI:15377"/>
        <dbReference type="ChEBI" id="CHEBI:15378"/>
        <dbReference type="ChEBI" id="CHEBI:29067"/>
        <dbReference type="ChEBI" id="CHEBI:43474"/>
        <dbReference type="ChEBI" id="CHEBI:59918"/>
        <dbReference type="EC" id="3.6.1.7"/>
    </reaction>
</comment>
<dbReference type="Proteomes" id="UP000095765">
    <property type="component" value="Unassembled WGS sequence"/>
</dbReference>
<dbReference type="InterPro" id="IPR017968">
    <property type="entry name" value="Acylphosphatase_CS"/>
</dbReference>
<dbReference type="SUPFAM" id="SSF54975">
    <property type="entry name" value="Acylphosphatase/BLUF domain-like"/>
    <property type="match status" value="1"/>
</dbReference>
<feature type="active site" evidence="5">
    <location>
        <position position="40"/>
    </location>
</feature>
<evidence type="ECO:0000256" key="6">
    <source>
        <dbReference type="RuleBase" id="RU000553"/>
    </source>
</evidence>
<dbReference type="EC" id="3.6.1.7" evidence="2 5"/>
<feature type="active site" evidence="5">
    <location>
        <position position="22"/>
    </location>
</feature>
<evidence type="ECO:0000313" key="12">
    <source>
        <dbReference type="Proteomes" id="UP000260828"/>
    </source>
</evidence>
<dbReference type="Pfam" id="PF00708">
    <property type="entry name" value="Acylphosphatase"/>
    <property type="match status" value="1"/>
</dbReference>
<dbReference type="OrthoDB" id="9808093at2"/>
<dbReference type="EMBL" id="CZBE01000006">
    <property type="protein sequence ID" value="CUP53373.1"/>
    <property type="molecule type" value="Genomic_DNA"/>
</dbReference>
<dbReference type="GeneID" id="72465121"/>
<name>A0A174NXD6_9FIRM</name>
<gene>
    <name evidence="9" type="primary">acyP</name>
    <name evidence="10" type="ORF">DXC40_03550</name>
    <name evidence="9" type="ORF">ERS852551_01099</name>
</gene>
<evidence type="ECO:0000256" key="2">
    <source>
        <dbReference type="ARBA" id="ARBA00012150"/>
    </source>
</evidence>
<feature type="domain" description="Acylphosphatase-like" evidence="8">
    <location>
        <begin position="7"/>
        <end position="93"/>
    </location>
</feature>
<keyword evidence="5 6" id="KW-0378">Hydrolase</keyword>
<dbReference type="EMBL" id="QVME01000001">
    <property type="protein sequence ID" value="RGE70139.1"/>
    <property type="molecule type" value="Genomic_DNA"/>
</dbReference>
<dbReference type="AlphaFoldDB" id="A0A174NXD6"/>
<sequence>MNARAVREYALIEGEVQGVGFRWFVRSCALRFSLTGWVRNRCDGAVELEAQGEPAALEAFFELVREGPRFAEVRSLTRRRVGIESGYHFEIVF</sequence>
<evidence type="ECO:0000256" key="4">
    <source>
        <dbReference type="ARBA" id="ARBA00047645"/>
    </source>
</evidence>
<evidence type="ECO:0000256" key="5">
    <source>
        <dbReference type="PROSITE-ProRule" id="PRU00520"/>
    </source>
</evidence>
<dbReference type="Proteomes" id="UP000260828">
    <property type="component" value="Unassembled WGS sequence"/>
</dbReference>
<dbReference type="PANTHER" id="PTHR47268:SF4">
    <property type="entry name" value="ACYLPHOSPHATASE"/>
    <property type="match status" value="1"/>
</dbReference>
<dbReference type="PANTHER" id="PTHR47268">
    <property type="entry name" value="ACYLPHOSPHATASE"/>
    <property type="match status" value="1"/>
</dbReference>
<dbReference type="GO" id="GO:0003998">
    <property type="term" value="F:acylphosphatase activity"/>
    <property type="evidence" value="ECO:0007669"/>
    <property type="project" value="UniProtKB-EC"/>
</dbReference>
<dbReference type="InterPro" id="IPR036046">
    <property type="entry name" value="Acylphosphatase-like_dom_sf"/>
</dbReference>
<evidence type="ECO:0000256" key="7">
    <source>
        <dbReference type="RuleBase" id="RU004168"/>
    </source>
</evidence>
<dbReference type="Gene3D" id="3.30.70.100">
    <property type="match status" value="1"/>
</dbReference>
<evidence type="ECO:0000313" key="11">
    <source>
        <dbReference type="Proteomes" id="UP000095765"/>
    </source>
</evidence>
<evidence type="ECO:0000256" key="3">
    <source>
        <dbReference type="ARBA" id="ARBA00015991"/>
    </source>
</evidence>
<protein>
    <recommendedName>
        <fullName evidence="3 5">Acylphosphatase</fullName>
        <ecNumber evidence="2 5">3.6.1.7</ecNumber>
    </recommendedName>
</protein>
<organism evidence="9 11">
    <name type="scientific">Anaerotruncus colihominis</name>
    <dbReference type="NCBI Taxonomy" id="169435"/>
    <lineage>
        <taxon>Bacteria</taxon>
        <taxon>Bacillati</taxon>
        <taxon>Bacillota</taxon>
        <taxon>Clostridia</taxon>
        <taxon>Eubacteriales</taxon>
        <taxon>Oscillospiraceae</taxon>
        <taxon>Anaerotruncus</taxon>
    </lineage>
</organism>
<evidence type="ECO:0000313" key="9">
    <source>
        <dbReference type="EMBL" id="CUP53373.1"/>
    </source>
</evidence>
<evidence type="ECO:0000259" key="8">
    <source>
        <dbReference type="PROSITE" id="PS51160"/>
    </source>
</evidence>
<dbReference type="InterPro" id="IPR020456">
    <property type="entry name" value="Acylphosphatase"/>
</dbReference>
<evidence type="ECO:0000256" key="1">
    <source>
        <dbReference type="ARBA" id="ARBA00005614"/>
    </source>
</evidence>
<dbReference type="PROSITE" id="PS00151">
    <property type="entry name" value="ACYLPHOSPHATASE_2"/>
    <property type="match status" value="1"/>
</dbReference>
<dbReference type="PROSITE" id="PS51160">
    <property type="entry name" value="ACYLPHOSPHATASE_3"/>
    <property type="match status" value="1"/>
</dbReference>
<reference evidence="9 11" key="1">
    <citation type="submission" date="2015-09" db="EMBL/GenBank/DDBJ databases">
        <authorList>
            <consortium name="Pathogen Informatics"/>
        </authorList>
    </citation>
    <scope>NUCLEOTIDE SEQUENCE [LARGE SCALE GENOMIC DNA]</scope>
    <source>
        <strain evidence="9 11">2789STDY5834939</strain>
    </source>
</reference>
<evidence type="ECO:0000313" key="10">
    <source>
        <dbReference type="EMBL" id="RGE70139.1"/>
    </source>
</evidence>
<accession>A0A174NXD6</accession>